<gene>
    <name evidence="2" type="primary">LOC136084300</name>
</gene>
<organism evidence="1 2">
    <name type="scientific">Hydra vulgaris</name>
    <name type="common">Hydra</name>
    <name type="synonym">Hydra attenuata</name>
    <dbReference type="NCBI Taxonomy" id="6087"/>
    <lineage>
        <taxon>Eukaryota</taxon>
        <taxon>Metazoa</taxon>
        <taxon>Cnidaria</taxon>
        <taxon>Hydrozoa</taxon>
        <taxon>Hydroidolina</taxon>
        <taxon>Anthoathecata</taxon>
        <taxon>Aplanulata</taxon>
        <taxon>Hydridae</taxon>
        <taxon>Hydra</taxon>
    </lineage>
</organism>
<sequence length="266" mass="30571">MRNEIERHDSVLSFKSCLISIVETLDLISQWNERDSSTKAALLKNAVSEPLFVITLCSLANALNTTVSLSEALQKKLLDKKYAKTILKHTIKILNKRRQNEENFNAIFMTASKLLEDLSLKIKISQITGKQTNRANLNTNDPLTYYRVNVYLPLLDSILLDLQFRFSDETLNSSELNVAIPKNLLNKTKTELTASITNKLSFMKRLPNINTVDENVQLMKVSSEFEFWELKWKDAIKKQQDLPECALETYKQCDDNLLTKDFCMLV</sequence>
<keyword evidence="1" id="KW-1185">Reference proteome</keyword>
<dbReference type="InterPro" id="IPR052958">
    <property type="entry name" value="IFN-induced_PKR_regulator"/>
</dbReference>
<proteinExistence type="predicted"/>
<evidence type="ECO:0000313" key="1">
    <source>
        <dbReference type="Proteomes" id="UP001652625"/>
    </source>
</evidence>
<dbReference type="Proteomes" id="UP001652625">
    <property type="component" value="Chromosome 08"/>
</dbReference>
<dbReference type="RefSeq" id="XP_065660435.1">
    <property type="nucleotide sequence ID" value="XM_065804363.1"/>
</dbReference>
<dbReference type="PANTHER" id="PTHR46289">
    <property type="entry name" value="52 KDA REPRESSOR OF THE INHIBITOR OF THE PROTEIN KINASE-LIKE PROTEIN-RELATED"/>
    <property type="match status" value="1"/>
</dbReference>
<dbReference type="PANTHER" id="PTHR46289:SF14">
    <property type="entry name" value="DUF4371 DOMAIN-CONTAINING PROTEIN"/>
    <property type="match status" value="1"/>
</dbReference>
<name>A0ABM4CFF6_HYDVU</name>
<evidence type="ECO:0000313" key="2">
    <source>
        <dbReference type="RefSeq" id="XP_065660435.1"/>
    </source>
</evidence>
<accession>A0ABM4CFF6</accession>
<dbReference type="GeneID" id="136084300"/>
<protein>
    <submittedName>
        <fullName evidence="2">Uncharacterized protein LOC136084300</fullName>
    </submittedName>
</protein>
<reference evidence="2" key="1">
    <citation type="submission" date="2025-08" db="UniProtKB">
        <authorList>
            <consortium name="RefSeq"/>
        </authorList>
    </citation>
    <scope>IDENTIFICATION</scope>
</reference>